<dbReference type="InterPro" id="IPR016461">
    <property type="entry name" value="COMT-like"/>
</dbReference>
<evidence type="ECO:0000313" key="6">
    <source>
        <dbReference type="EMBL" id="ETW75291.1"/>
    </source>
</evidence>
<dbReference type="EMBL" id="KI925466">
    <property type="protein sequence ID" value="ETW75291.1"/>
    <property type="molecule type" value="Genomic_DNA"/>
</dbReference>
<dbReference type="AlphaFoldDB" id="W4JQZ9"/>
<reference evidence="6 7" key="1">
    <citation type="journal article" date="2012" name="New Phytol.">
        <title>Insight into trade-off between wood decay and parasitism from the genome of a fungal forest pathogen.</title>
        <authorList>
            <person name="Olson A."/>
            <person name="Aerts A."/>
            <person name="Asiegbu F."/>
            <person name="Belbahri L."/>
            <person name="Bouzid O."/>
            <person name="Broberg A."/>
            <person name="Canback B."/>
            <person name="Coutinho P.M."/>
            <person name="Cullen D."/>
            <person name="Dalman K."/>
            <person name="Deflorio G."/>
            <person name="van Diepen L.T."/>
            <person name="Dunand C."/>
            <person name="Duplessis S."/>
            <person name="Durling M."/>
            <person name="Gonthier P."/>
            <person name="Grimwood J."/>
            <person name="Fossdal C.G."/>
            <person name="Hansson D."/>
            <person name="Henrissat B."/>
            <person name="Hietala A."/>
            <person name="Himmelstrand K."/>
            <person name="Hoffmeister D."/>
            <person name="Hogberg N."/>
            <person name="James T.Y."/>
            <person name="Karlsson M."/>
            <person name="Kohler A."/>
            <person name="Kues U."/>
            <person name="Lee Y.H."/>
            <person name="Lin Y.C."/>
            <person name="Lind M."/>
            <person name="Lindquist E."/>
            <person name="Lombard V."/>
            <person name="Lucas S."/>
            <person name="Lunden K."/>
            <person name="Morin E."/>
            <person name="Murat C."/>
            <person name="Park J."/>
            <person name="Raffaello T."/>
            <person name="Rouze P."/>
            <person name="Salamov A."/>
            <person name="Schmutz J."/>
            <person name="Solheim H."/>
            <person name="Stahlberg J."/>
            <person name="Velez H."/>
            <person name="de Vries R.P."/>
            <person name="Wiebenga A."/>
            <person name="Woodward S."/>
            <person name="Yakovlev I."/>
            <person name="Garbelotto M."/>
            <person name="Martin F."/>
            <person name="Grigoriev I.V."/>
            <person name="Stenlid J."/>
        </authorList>
    </citation>
    <scope>NUCLEOTIDE SEQUENCE [LARGE SCALE GENOMIC DNA]</scope>
    <source>
        <strain evidence="6 7">TC 32-1</strain>
    </source>
</reference>
<dbReference type="Gene3D" id="3.40.50.150">
    <property type="entry name" value="Vaccinia Virus protein VP39"/>
    <property type="match status" value="1"/>
</dbReference>
<dbReference type="Pfam" id="PF00891">
    <property type="entry name" value="Methyltransf_2"/>
    <property type="match status" value="1"/>
</dbReference>
<dbReference type="eggNOG" id="ENOG502S7DY">
    <property type="taxonomic scope" value="Eukaryota"/>
</dbReference>
<dbReference type="HOGENOM" id="CLU_005533_0_3_1"/>
<dbReference type="GO" id="GO:0008171">
    <property type="term" value="F:O-methyltransferase activity"/>
    <property type="evidence" value="ECO:0007669"/>
    <property type="project" value="InterPro"/>
</dbReference>
<dbReference type="Gene3D" id="1.10.10.10">
    <property type="entry name" value="Winged helix-like DNA-binding domain superfamily/Winged helix DNA-binding domain"/>
    <property type="match status" value="1"/>
</dbReference>
<protein>
    <recommendedName>
        <fullName evidence="5">O-methyltransferase C-terminal domain-containing protein</fullName>
    </recommendedName>
</protein>
<feature type="domain" description="O-methyltransferase C-terminal" evidence="5">
    <location>
        <begin position="378"/>
        <end position="487"/>
    </location>
</feature>
<gene>
    <name evidence="6" type="ORF">HETIRDRAFT_330777</name>
</gene>
<evidence type="ECO:0000256" key="4">
    <source>
        <dbReference type="SAM" id="MobiDB-lite"/>
    </source>
</evidence>
<dbReference type="PANTHER" id="PTHR43712">
    <property type="entry name" value="PUTATIVE (AFU_ORTHOLOGUE AFUA_4G14580)-RELATED"/>
    <property type="match status" value="1"/>
</dbReference>
<dbReference type="GeneID" id="20671614"/>
<feature type="compositionally biased region" description="Low complexity" evidence="4">
    <location>
        <begin position="93"/>
        <end position="108"/>
    </location>
</feature>
<dbReference type="InParanoid" id="W4JQZ9"/>
<feature type="compositionally biased region" description="Low complexity" evidence="4">
    <location>
        <begin position="126"/>
        <end position="146"/>
    </location>
</feature>
<keyword evidence="1" id="KW-0489">Methyltransferase</keyword>
<dbReference type="PROSITE" id="PS51683">
    <property type="entry name" value="SAM_OMT_II"/>
    <property type="match status" value="1"/>
</dbReference>
<dbReference type="GO" id="GO:0032259">
    <property type="term" value="P:methylation"/>
    <property type="evidence" value="ECO:0007669"/>
    <property type="project" value="UniProtKB-KW"/>
</dbReference>
<proteinExistence type="predicted"/>
<evidence type="ECO:0000256" key="1">
    <source>
        <dbReference type="ARBA" id="ARBA00022603"/>
    </source>
</evidence>
<sequence length="590" mass="63008">MTFAVLHALHAIIGDAILDIERVYRDTGTTLAPSDASSVPPSPSPSSSPSPSLSSSQFSAQPRSTSPSLLSSTTLAPSSAHTHIHAPRPRTASPRLPSSPNLRPTRIPSPIPRTRSRSSAHAHLHPSPNLSRSPSPSPSIAAPLDFPALDAPCDPASPAEALTAHPDVANAISRIVAAAGHLSATVRAPFLTLCDASMAYHLPACLRFLEAAHIPELLRDAGPAGVRASRIAERTGVDETKIAHILRLLATHHVVQEAAPDAFAMNRVSSLLDTGKAFDAIVAWPAKKYEDTNGTAAFVALKVGEDEAAAARKRKRASLPPHPRTAFHLSQRTDAHFWAWLEAPGNERRLRRFGSAMGGSRGALTKCASRLAFPFDALPPGSLVVDVGGGIGSTSMRLAEAHPGLRFVIQDREAVCALGIEAWRERCPELIESGRATFQVHDFFTPQPVHGAPPAAFILRVICHDWPDAFARRILLQLRKAARDGGEGGRPTYLVLGDHVLPYACAQAEERRGGDDNGEVGGGEGAEDETELRPLRGARWPLLANMGKASASAYSMDLTMQVTFNGLERTLPELRALLASAGWRIVRVSR</sequence>
<dbReference type="SUPFAM" id="SSF46785">
    <property type="entry name" value="Winged helix' DNA-binding domain"/>
    <property type="match status" value="1"/>
</dbReference>
<feature type="compositionally biased region" description="Basic residues" evidence="4">
    <location>
        <begin position="114"/>
        <end position="124"/>
    </location>
</feature>
<dbReference type="InterPro" id="IPR029063">
    <property type="entry name" value="SAM-dependent_MTases_sf"/>
</dbReference>
<dbReference type="STRING" id="747525.W4JQZ9"/>
<feature type="region of interest" description="Disordered" evidence="4">
    <location>
        <begin position="31"/>
        <end position="146"/>
    </location>
</feature>
<dbReference type="InterPro" id="IPR036390">
    <property type="entry name" value="WH_DNA-bd_sf"/>
</dbReference>
<keyword evidence="3" id="KW-0949">S-adenosyl-L-methionine</keyword>
<dbReference type="PANTHER" id="PTHR43712:SF2">
    <property type="entry name" value="O-METHYLTRANSFERASE CICE"/>
    <property type="match status" value="1"/>
</dbReference>
<dbReference type="SUPFAM" id="SSF53335">
    <property type="entry name" value="S-adenosyl-L-methionine-dependent methyltransferases"/>
    <property type="match status" value="1"/>
</dbReference>
<feature type="compositionally biased region" description="Low complexity" evidence="4">
    <location>
        <begin position="49"/>
        <end position="80"/>
    </location>
</feature>
<feature type="region of interest" description="Disordered" evidence="4">
    <location>
        <begin position="510"/>
        <end position="531"/>
    </location>
</feature>
<evidence type="ECO:0000256" key="2">
    <source>
        <dbReference type="ARBA" id="ARBA00022679"/>
    </source>
</evidence>
<evidence type="ECO:0000256" key="3">
    <source>
        <dbReference type="ARBA" id="ARBA00022691"/>
    </source>
</evidence>
<evidence type="ECO:0000313" key="7">
    <source>
        <dbReference type="Proteomes" id="UP000030671"/>
    </source>
</evidence>
<organism evidence="6 7">
    <name type="scientific">Heterobasidion irregulare (strain TC 32-1)</name>
    <dbReference type="NCBI Taxonomy" id="747525"/>
    <lineage>
        <taxon>Eukaryota</taxon>
        <taxon>Fungi</taxon>
        <taxon>Dikarya</taxon>
        <taxon>Basidiomycota</taxon>
        <taxon>Agaricomycotina</taxon>
        <taxon>Agaricomycetes</taxon>
        <taxon>Russulales</taxon>
        <taxon>Bondarzewiaceae</taxon>
        <taxon>Heterobasidion</taxon>
        <taxon>Heterobasidion annosum species complex</taxon>
    </lineage>
</organism>
<keyword evidence="7" id="KW-1185">Reference proteome</keyword>
<name>W4JQZ9_HETIT</name>
<evidence type="ECO:0000259" key="5">
    <source>
        <dbReference type="Pfam" id="PF00891"/>
    </source>
</evidence>
<dbReference type="InterPro" id="IPR001077">
    <property type="entry name" value="COMT_C"/>
</dbReference>
<accession>W4JQZ9</accession>
<dbReference type="RefSeq" id="XP_009552723.1">
    <property type="nucleotide sequence ID" value="XM_009554428.1"/>
</dbReference>
<dbReference type="OrthoDB" id="2410195at2759"/>
<feature type="non-terminal residue" evidence="6">
    <location>
        <position position="590"/>
    </location>
</feature>
<keyword evidence="2" id="KW-0808">Transferase</keyword>
<dbReference type="Proteomes" id="UP000030671">
    <property type="component" value="Unassembled WGS sequence"/>
</dbReference>
<dbReference type="InterPro" id="IPR036388">
    <property type="entry name" value="WH-like_DNA-bd_sf"/>
</dbReference>
<dbReference type="KEGG" id="hir:HETIRDRAFT_330777"/>